<sequence length="265" mass="27181">MNRYTGKTVIVTGAGTGIGAASARRLAAEGANVILTGRRAEPIEHVAESCGGVAVAGDAASRAHMESLVSLARDRFGGLHAVVCNAGGFGYGTLTEISDEDWGASVEANLNTALVTARAAMPALIETRGNVLMMASIAALAAAPESCGYVTMKHGLIGLTRSIARDFGVKGVRCNAICPGWVRTEMADMEMRELVERRALGGIEEAYALVTRDVPLGRPATGEDIAAAVAFLCSEEAAMITGAVLTVDGGATAVDVPTLSFSDPA</sequence>
<dbReference type="CDD" id="cd05233">
    <property type="entry name" value="SDR_c"/>
    <property type="match status" value="1"/>
</dbReference>
<dbReference type="Pfam" id="PF13561">
    <property type="entry name" value="adh_short_C2"/>
    <property type="match status" value="1"/>
</dbReference>
<dbReference type="PANTHER" id="PTHR42879">
    <property type="entry name" value="3-OXOACYL-(ACYL-CARRIER-PROTEIN) REDUCTASE"/>
    <property type="match status" value="1"/>
</dbReference>
<dbReference type="EC" id="1.1.1.-" evidence="3"/>
<keyword evidence="3" id="KW-0560">Oxidoreductase</keyword>
<dbReference type="PANTHER" id="PTHR42879:SF2">
    <property type="entry name" value="3-OXOACYL-[ACYL-CARRIER-PROTEIN] REDUCTASE FABG"/>
    <property type="match status" value="1"/>
</dbReference>
<protein>
    <submittedName>
        <fullName evidence="3">SDR family NAD(P)-dependent oxidoreductase</fullName>
        <ecNumber evidence="3">1.1.1.-</ecNumber>
    </submittedName>
</protein>
<reference evidence="4" key="1">
    <citation type="journal article" date="2019" name="Int. J. Syst. Evol. Microbiol.">
        <title>The Global Catalogue of Microorganisms (GCM) 10K type strain sequencing project: providing services to taxonomists for standard genome sequencing and annotation.</title>
        <authorList>
            <consortium name="The Broad Institute Genomics Platform"/>
            <consortium name="The Broad Institute Genome Sequencing Center for Infectious Disease"/>
            <person name="Wu L."/>
            <person name="Ma J."/>
        </authorList>
    </citation>
    <scope>NUCLEOTIDE SEQUENCE [LARGE SCALE GENOMIC DNA]</scope>
    <source>
        <strain evidence="4">CCUG 66188</strain>
    </source>
</reference>
<evidence type="ECO:0000313" key="3">
    <source>
        <dbReference type="EMBL" id="MFC6761855.1"/>
    </source>
</evidence>
<dbReference type="SMART" id="SM00822">
    <property type="entry name" value="PKS_KR"/>
    <property type="match status" value="1"/>
</dbReference>
<dbReference type="GO" id="GO:0016491">
    <property type="term" value="F:oxidoreductase activity"/>
    <property type="evidence" value="ECO:0007669"/>
    <property type="project" value="UniProtKB-KW"/>
</dbReference>
<name>A0ABW2B807_9RHOB</name>
<dbReference type="SUPFAM" id="SSF51735">
    <property type="entry name" value="NAD(P)-binding Rossmann-fold domains"/>
    <property type="match status" value="1"/>
</dbReference>
<comment type="caution">
    <text evidence="3">The sequence shown here is derived from an EMBL/GenBank/DDBJ whole genome shotgun (WGS) entry which is preliminary data.</text>
</comment>
<dbReference type="EMBL" id="JBHSWG010000003">
    <property type="protein sequence ID" value="MFC6761855.1"/>
    <property type="molecule type" value="Genomic_DNA"/>
</dbReference>
<evidence type="ECO:0000256" key="1">
    <source>
        <dbReference type="ARBA" id="ARBA00006484"/>
    </source>
</evidence>
<gene>
    <name evidence="3" type="ORF">ACFQFQ_23990</name>
</gene>
<dbReference type="Proteomes" id="UP001596353">
    <property type="component" value="Unassembled WGS sequence"/>
</dbReference>
<dbReference type="PRINTS" id="PR00081">
    <property type="entry name" value="GDHRDH"/>
</dbReference>
<evidence type="ECO:0000259" key="2">
    <source>
        <dbReference type="SMART" id="SM00822"/>
    </source>
</evidence>
<feature type="domain" description="Ketoreductase" evidence="2">
    <location>
        <begin position="7"/>
        <end position="147"/>
    </location>
</feature>
<dbReference type="InterPro" id="IPR057326">
    <property type="entry name" value="KR_dom"/>
</dbReference>
<dbReference type="InterPro" id="IPR050259">
    <property type="entry name" value="SDR"/>
</dbReference>
<dbReference type="InterPro" id="IPR002347">
    <property type="entry name" value="SDR_fam"/>
</dbReference>
<dbReference type="InterPro" id="IPR036291">
    <property type="entry name" value="NAD(P)-bd_dom_sf"/>
</dbReference>
<proteinExistence type="inferred from homology"/>
<comment type="similarity">
    <text evidence="1">Belongs to the short-chain dehydrogenases/reductases (SDR) family.</text>
</comment>
<accession>A0ABW2B807</accession>
<keyword evidence="4" id="KW-1185">Reference proteome</keyword>
<evidence type="ECO:0000313" key="4">
    <source>
        <dbReference type="Proteomes" id="UP001596353"/>
    </source>
</evidence>
<dbReference type="Gene3D" id="3.40.50.720">
    <property type="entry name" value="NAD(P)-binding Rossmann-like Domain"/>
    <property type="match status" value="1"/>
</dbReference>
<organism evidence="3 4">
    <name type="scientific">Sulfitobacter porphyrae</name>
    <dbReference type="NCBI Taxonomy" id="1246864"/>
    <lineage>
        <taxon>Bacteria</taxon>
        <taxon>Pseudomonadati</taxon>
        <taxon>Pseudomonadota</taxon>
        <taxon>Alphaproteobacteria</taxon>
        <taxon>Rhodobacterales</taxon>
        <taxon>Roseobacteraceae</taxon>
        <taxon>Sulfitobacter</taxon>
    </lineage>
</organism>